<keyword evidence="5" id="KW-0812">Transmembrane</keyword>
<dbReference type="SUPFAM" id="SSF56954">
    <property type="entry name" value="Outer membrane efflux proteins (OEP)"/>
    <property type="match status" value="1"/>
</dbReference>
<evidence type="ECO:0000313" key="10">
    <source>
        <dbReference type="EMBL" id="SIT04143.1"/>
    </source>
</evidence>
<evidence type="ECO:0000256" key="2">
    <source>
        <dbReference type="ARBA" id="ARBA00007613"/>
    </source>
</evidence>
<dbReference type="InterPro" id="IPR003423">
    <property type="entry name" value="OMP_efflux"/>
</dbReference>
<dbReference type="GO" id="GO:0015288">
    <property type="term" value="F:porin activity"/>
    <property type="evidence" value="ECO:0007669"/>
    <property type="project" value="TreeGrafter"/>
</dbReference>
<keyword evidence="11" id="KW-1185">Reference proteome</keyword>
<evidence type="ECO:0000256" key="5">
    <source>
        <dbReference type="ARBA" id="ARBA00022692"/>
    </source>
</evidence>
<keyword evidence="8" id="KW-0175">Coiled coil</keyword>
<keyword evidence="9" id="KW-0732">Signal</keyword>
<dbReference type="PANTHER" id="PTHR30026">
    <property type="entry name" value="OUTER MEMBRANE PROTEIN TOLC"/>
    <property type="match status" value="1"/>
</dbReference>
<name>A0A1N7P0P1_9BACT</name>
<sequence>MINYYKILSFLVGVFLLSETAFAQNADITRLDLATCIEVALENNLTLKRSETNLALSEAALLQSQGQRIPSISAGGSTGYRWGRSINPVTNLFETNRIGNINVSANSNVTLFAGRQITNSINQAKTDIQVNQLNVKATENNISLNVINLFINVIFSKEQLNIAKTQLRTTKEQLEVTSKRVEAGALPYASKLDLEAQNATNELEVINAENNLRIAKLNLLQAMQLPFVDEMDVIAPDLDPNQIAMTNENVDEIFQISAEILPQIKAAELSVISAEYGVRAAKGAFLPTLGASANLFSNYIDRTLPGVDRPTFITQIENNLSQAANLQLSIPIFSNFRNKSGLQRAKLQMRLSEINEFETRNQLRQDIESAYTTANAARLSYRASLTRVASLEEAFRIAQQRFDAGAINSVDYQVAQNNLFNAQADLINSKYNYIFRVKVLDFYLGNPLSL</sequence>
<dbReference type="GO" id="GO:0015562">
    <property type="term" value="F:efflux transmembrane transporter activity"/>
    <property type="evidence" value="ECO:0007669"/>
    <property type="project" value="InterPro"/>
</dbReference>
<keyword evidence="4" id="KW-1134">Transmembrane beta strand</keyword>
<feature type="signal peptide" evidence="9">
    <location>
        <begin position="1"/>
        <end position="23"/>
    </location>
</feature>
<feature type="coiled-coil region" evidence="8">
    <location>
        <begin position="157"/>
        <end position="211"/>
    </location>
</feature>
<comment type="similarity">
    <text evidence="2">Belongs to the outer membrane factor (OMF) (TC 1.B.17) family.</text>
</comment>
<evidence type="ECO:0000256" key="9">
    <source>
        <dbReference type="SAM" id="SignalP"/>
    </source>
</evidence>
<organism evidence="10 11">
    <name type="scientific">Belliella pelovolcani</name>
    <dbReference type="NCBI Taxonomy" id="529505"/>
    <lineage>
        <taxon>Bacteria</taxon>
        <taxon>Pseudomonadati</taxon>
        <taxon>Bacteroidota</taxon>
        <taxon>Cytophagia</taxon>
        <taxon>Cytophagales</taxon>
        <taxon>Cyclobacteriaceae</taxon>
        <taxon>Belliella</taxon>
    </lineage>
</organism>
<evidence type="ECO:0000256" key="6">
    <source>
        <dbReference type="ARBA" id="ARBA00023136"/>
    </source>
</evidence>
<comment type="subcellular location">
    <subcellularLocation>
        <location evidence="1">Cell outer membrane</location>
    </subcellularLocation>
</comment>
<protein>
    <submittedName>
        <fullName evidence="10">Outer membrane protein</fullName>
    </submittedName>
</protein>
<feature type="chain" id="PRO_5012794749" evidence="9">
    <location>
        <begin position="24"/>
        <end position="450"/>
    </location>
</feature>
<evidence type="ECO:0000256" key="8">
    <source>
        <dbReference type="SAM" id="Coils"/>
    </source>
</evidence>
<evidence type="ECO:0000256" key="3">
    <source>
        <dbReference type="ARBA" id="ARBA00022448"/>
    </source>
</evidence>
<accession>A0A1N7P0P1</accession>
<evidence type="ECO:0000256" key="1">
    <source>
        <dbReference type="ARBA" id="ARBA00004442"/>
    </source>
</evidence>
<dbReference type="Proteomes" id="UP000186026">
    <property type="component" value="Unassembled WGS sequence"/>
</dbReference>
<evidence type="ECO:0000256" key="7">
    <source>
        <dbReference type="ARBA" id="ARBA00023237"/>
    </source>
</evidence>
<proteinExistence type="inferred from homology"/>
<dbReference type="AlphaFoldDB" id="A0A1N7P0P1"/>
<dbReference type="Pfam" id="PF02321">
    <property type="entry name" value="OEP"/>
    <property type="match status" value="2"/>
</dbReference>
<dbReference type="PANTHER" id="PTHR30026:SF20">
    <property type="entry name" value="OUTER MEMBRANE PROTEIN TOLC"/>
    <property type="match status" value="1"/>
</dbReference>
<dbReference type="STRING" id="529505.SAMN05421761_11311"/>
<dbReference type="GO" id="GO:0009279">
    <property type="term" value="C:cell outer membrane"/>
    <property type="evidence" value="ECO:0007669"/>
    <property type="project" value="UniProtKB-SubCell"/>
</dbReference>
<dbReference type="Gene3D" id="1.20.1600.10">
    <property type="entry name" value="Outer membrane efflux proteins (OEP)"/>
    <property type="match status" value="1"/>
</dbReference>
<evidence type="ECO:0000256" key="4">
    <source>
        <dbReference type="ARBA" id="ARBA00022452"/>
    </source>
</evidence>
<reference evidence="11" key="1">
    <citation type="submission" date="2017-01" db="EMBL/GenBank/DDBJ databases">
        <authorList>
            <person name="Varghese N."/>
            <person name="Submissions S."/>
        </authorList>
    </citation>
    <scope>NUCLEOTIDE SEQUENCE [LARGE SCALE GENOMIC DNA]</scope>
    <source>
        <strain evidence="11">DSM 46698</strain>
    </source>
</reference>
<dbReference type="GO" id="GO:1990281">
    <property type="term" value="C:efflux pump complex"/>
    <property type="evidence" value="ECO:0007669"/>
    <property type="project" value="TreeGrafter"/>
</dbReference>
<keyword evidence="6" id="KW-0472">Membrane</keyword>
<dbReference type="RefSeq" id="WP_175606672.1">
    <property type="nucleotide sequence ID" value="NZ_FTOP01000013.1"/>
</dbReference>
<evidence type="ECO:0000313" key="11">
    <source>
        <dbReference type="Proteomes" id="UP000186026"/>
    </source>
</evidence>
<dbReference type="EMBL" id="FTOP01000013">
    <property type="protein sequence ID" value="SIT04143.1"/>
    <property type="molecule type" value="Genomic_DNA"/>
</dbReference>
<gene>
    <name evidence="10" type="ORF">SAMN05421761_11311</name>
</gene>
<dbReference type="InterPro" id="IPR051906">
    <property type="entry name" value="TolC-like"/>
</dbReference>
<keyword evidence="3" id="KW-0813">Transport</keyword>
<keyword evidence="7" id="KW-0998">Cell outer membrane</keyword>